<protein>
    <submittedName>
        <fullName evidence="2">Uncharacterized protein</fullName>
    </submittedName>
</protein>
<gene>
    <name evidence="2" type="ORF">CROE0942_LOCUS291</name>
</gene>
<organism evidence="2">
    <name type="scientific">Cafeteria roenbergensis</name>
    <name type="common">Marine flagellate</name>
    <dbReference type="NCBI Taxonomy" id="33653"/>
    <lineage>
        <taxon>Eukaryota</taxon>
        <taxon>Sar</taxon>
        <taxon>Stramenopiles</taxon>
        <taxon>Bigyra</taxon>
        <taxon>Opalozoa</taxon>
        <taxon>Bicosoecida</taxon>
        <taxon>Cafeteriaceae</taxon>
        <taxon>Cafeteria</taxon>
    </lineage>
</organism>
<name>A0A7S0JMP0_CAFRO</name>
<feature type="compositionally biased region" description="Low complexity" evidence="1">
    <location>
        <begin position="146"/>
        <end position="165"/>
    </location>
</feature>
<dbReference type="EMBL" id="HBET01000400">
    <property type="protein sequence ID" value="CAD8555959.1"/>
    <property type="molecule type" value="Transcribed_RNA"/>
</dbReference>
<dbReference type="AlphaFoldDB" id="A0A7S0JMP0"/>
<sequence>MSGATADADRALAAATAAASEDSQFVEQVASAVAMLADDMATQAGALAVLEAAREDSHAELKRTQRALEVARQELHLCRVREAMLDQENQSLRRELELARAAAEEAERNSASASAAGPTGVAATRTPTSSRPVSGDTRGGARPMSAAAGLRLRASAVRLPPVGASRDGGGGAGHLGELSTSLRRGGPGGRRG</sequence>
<evidence type="ECO:0000313" key="2">
    <source>
        <dbReference type="EMBL" id="CAD8555959.1"/>
    </source>
</evidence>
<accession>A0A7S0JMP0</accession>
<evidence type="ECO:0000256" key="1">
    <source>
        <dbReference type="SAM" id="MobiDB-lite"/>
    </source>
</evidence>
<reference evidence="2" key="1">
    <citation type="submission" date="2021-01" db="EMBL/GenBank/DDBJ databases">
        <authorList>
            <person name="Corre E."/>
            <person name="Pelletier E."/>
            <person name="Niang G."/>
            <person name="Scheremetjew M."/>
            <person name="Finn R."/>
            <person name="Kale V."/>
            <person name="Holt S."/>
            <person name="Cochrane G."/>
            <person name="Meng A."/>
            <person name="Brown T."/>
            <person name="Cohen L."/>
        </authorList>
    </citation>
    <scope>NUCLEOTIDE SEQUENCE</scope>
    <source>
        <strain evidence="2">E4-10</strain>
    </source>
</reference>
<proteinExistence type="predicted"/>
<feature type="region of interest" description="Disordered" evidence="1">
    <location>
        <begin position="100"/>
        <end position="192"/>
    </location>
</feature>